<comment type="caution">
    <text evidence="2">The sequence shown here is derived from an EMBL/GenBank/DDBJ whole genome shotgun (WGS) entry which is preliminary data.</text>
</comment>
<feature type="region of interest" description="Disordered" evidence="1">
    <location>
        <begin position="117"/>
        <end position="138"/>
    </location>
</feature>
<dbReference type="EMBL" id="DXEW01000027">
    <property type="protein sequence ID" value="HIX50678.1"/>
    <property type="molecule type" value="Genomic_DNA"/>
</dbReference>
<name>A0A9D2AUS9_9FIRM</name>
<sequence>MYTDLVHAFLGRLLPAERRDLRDNPTFAYAGNALRPVFSLCAAFKGTLIIKRRANSLFPQEPYGKLGALAQKRGFACARIILMYPKFYILHSTFYIQKEILRRAFYRAPENRSAARFLGKRSGRRNGQGGKRSEPPAMAPWRDELRMTGAQAFCLPLSPLPPFVSDVPFP</sequence>
<reference evidence="2" key="1">
    <citation type="journal article" date="2021" name="PeerJ">
        <title>Extensive microbial diversity within the chicken gut microbiome revealed by metagenomics and culture.</title>
        <authorList>
            <person name="Gilroy R."/>
            <person name="Ravi A."/>
            <person name="Getino M."/>
            <person name="Pursley I."/>
            <person name="Horton D.L."/>
            <person name="Alikhan N.F."/>
            <person name="Baker D."/>
            <person name="Gharbi K."/>
            <person name="Hall N."/>
            <person name="Watson M."/>
            <person name="Adriaenssens E.M."/>
            <person name="Foster-Nyarko E."/>
            <person name="Jarju S."/>
            <person name="Secka A."/>
            <person name="Antonio M."/>
            <person name="Oren A."/>
            <person name="Chaudhuri R.R."/>
            <person name="La Ragione R."/>
            <person name="Hildebrand F."/>
            <person name="Pallen M.J."/>
        </authorList>
    </citation>
    <scope>NUCLEOTIDE SEQUENCE</scope>
    <source>
        <strain evidence="2">2189</strain>
    </source>
</reference>
<gene>
    <name evidence="2" type="ORF">H9851_05285</name>
</gene>
<organism evidence="2 3">
    <name type="scientific">Candidatus Borkfalkia faecavium</name>
    <dbReference type="NCBI Taxonomy" id="2838508"/>
    <lineage>
        <taxon>Bacteria</taxon>
        <taxon>Bacillati</taxon>
        <taxon>Bacillota</taxon>
        <taxon>Clostridia</taxon>
        <taxon>Christensenellales</taxon>
        <taxon>Christensenellaceae</taxon>
        <taxon>Candidatus Borkfalkia</taxon>
    </lineage>
</organism>
<evidence type="ECO:0000313" key="3">
    <source>
        <dbReference type="Proteomes" id="UP000886847"/>
    </source>
</evidence>
<dbReference type="Proteomes" id="UP000886847">
    <property type="component" value="Unassembled WGS sequence"/>
</dbReference>
<proteinExistence type="predicted"/>
<dbReference type="AlphaFoldDB" id="A0A9D2AUS9"/>
<protein>
    <submittedName>
        <fullName evidence="2">Uncharacterized protein</fullName>
    </submittedName>
</protein>
<accession>A0A9D2AUS9</accession>
<evidence type="ECO:0000313" key="2">
    <source>
        <dbReference type="EMBL" id="HIX50678.1"/>
    </source>
</evidence>
<evidence type="ECO:0000256" key="1">
    <source>
        <dbReference type="SAM" id="MobiDB-lite"/>
    </source>
</evidence>
<reference evidence="2" key="2">
    <citation type="submission" date="2021-04" db="EMBL/GenBank/DDBJ databases">
        <authorList>
            <person name="Gilroy R."/>
        </authorList>
    </citation>
    <scope>NUCLEOTIDE SEQUENCE</scope>
    <source>
        <strain evidence="2">2189</strain>
    </source>
</reference>